<evidence type="ECO:0000256" key="1">
    <source>
        <dbReference type="SAM" id="Phobius"/>
    </source>
</evidence>
<protein>
    <submittedName>
        <fullName evidence="2">Uncharacterized protein</fullName>
    </submittedName>
</protein>
<sequence>KSVTIVIIIAAFHTTFIYISLYKKFLVFCFSFLELHKLIKQLIVIPVKTGIYLLILLFISGFPFPNYDRSQLPLDY</sequence>
<keyword evidence="1" id="KW-1133">Transmembrane helix</keyword>
<accession>X1PG43</accession>
<name>X1PG43_9ZZZZ</name>
<feature type="non-terminal residue" evidence="2">
    <location>
        <position position="1"/>
    </location>
</feature>
<comment type="caution">
    <text evidence="2">The sequence shown here is derived from an EMBL/GenBank/DDBJ whole genome shotgun (WGS) entry which is preliminary data.</text>
</comment>
<proteinExistence type="predicted"/>
<gene>
    <name evidence="2" type="ORF">S06H3_60188</name>
</gene>
<feature type="transmembrane region" description="Helical" evidence="1">
    <location>
        <begin position="42"/>
        <end position="64"/>
    </location>
</feature>
<dbReference type="AlphaFoldDB" id="X1PG43"/>
<dbReference type="EMBL" id="BARV01039224">
    <property type="protein sequence ID" value="GAI55287.1"/>
    <property type="molecule type" value="Genomic_DNA"/>
</dbReference>
<organism evidence="2">
    <name type="scientific">marine sediment metagenome</name>
    <dbReference type="NCBI Taxonomy" id="412755"/>
    <lineage>
        <taxon>unclassified sequences</taxon>
        <taxon>metagenomes</taxon>
        <taxon>ecological metagenomes</taxon>
    </lineage>
</organism>
<reference evidence="2" key="1">
    <citation type="journal article" date="2014" name="Front. Microbiol.">
        <title>High frequency of phylogenetically diverse reductive dehalogenase-homologous genes in deep subseafloor sedimentary metagenomes.</title>
        <authorList>
            <person name="Kawai M."/>
            <person name="Futagami T."/>
            <person name="Toyoda A."/>
            <person name="Takaki Y."/>
            <person name="Nishi S."/>
            <person name="Hori S."/>
            <person name="Arai W."/>
            <person name="Tsubouchi T."/>
            <person name="Morono Y."/>
            <person name="Uchiyama I."/>
            <person name="Ito T."/>
            <person name="Fujiyama A."/>
            <person name="Inagaki F."/>
            <person name="Takami H."/>
        </authorList>
    </citation>
    <scope>NUCLEOTIDE SEQUENCE</scope>
    <source>
        <strain evidence="2">Expedition CK06-06</strain>
    </source>
</reference>
<keyword evidence="1" id="KW-0472">Membrane</keyword>
<keyword evidence="1" id="KW-0812">Transmembrane</keyword>
<evidence type="ECO:0000313" key="2">
    <source>
        <dbReference type="EMBL" id="GAI55287.1"/>
    </source>
</evidence>
<feature type="transmembrane region" description="Helical" evidence="1">
    <location>
        <begin position="6"/>
        <end position="30"/>
    </location>
</feature>